<evidence type="ECO:0000256" key="5">
    <source>
        <dbReference type="SAM" id="SignalP"/>
    </source>
</evidence>
<comment type="caution">
    <text evidence="7">The sequence shown here is derived from an EMBL/GenBank/DDBJ whole genome shotgun (WGS) entry which is preliminary data.</text>
</comment>
<dbReference type="EMBL" id="BMES01000002">
    <property type="protein sequence ID" value="GGH28213.1"/>
    <property type="molecule type" value="Genomic_DNA"/>
</dbReference>
<gene>
    <name evidence="7" type="ORF">GCM10007036_37280</name>
</gene>
<evidence type="ECO:0000313" key="8">
    <source>
        <dbReference type="Proteomes" id="UP000603912"/>
    </source>
</evidence>
<keyword evidence="8" id="KW-1185">Reference proteome</keyword>
<feature type="signal peptide" evidence="5">
    <location>
        <begin position="1"/>
        <end position="22"/>
    </location>
</feature>
<evidence type="ECO:0000256" key="1">
    <source>
        <dbReference type="ARBA" id="ARBA00022617"/>
    </source>
</evidence>
<dbReference type="SUPFAM" id="SSF46626">
    <property type="entry name" value="Cytochrome c"/>
    <property type="match status" value="1"/>
</dbReference>
<dbReference type="PROSITE" id="PS51007">
    <property type="entry name" value="CYTC"/>
    <property type="match status" value="1"/>
</dbReference>
<reference evidence="7" key="1">
    <citation type="journal article" date="2014" name="Int. J. Syst. Evol. Microbiol.">
        <title>Complete genome sequence of Corynebacterium casei LMG S-19264T (=DSM 44701T), isolated from a smear-ripened cheese.</title>
        <authorList>
            <consortium name="US DOE Joint Genome Institute (JGI-PGF)"/>
            <person name="Walter F."/>
            <person name="Albersmeier A."/>
            <person name="Kalinowski J."/>
            <person name="Ruckert C."/>
        </authorList>
    </citation>
    <scope>NUCLEOTIDE SEQUENCE</scope>
    <source>
        <strain evidence="7">CGMCC 1.12214</strain>
    </source>
</reference>
<keyword evidence="2 4" id="KW-0479">Metal-binding</keyword>
<protein>
    <submittedName>
        <fullName evidence="7">Cytochrome c6</fullName>
    </submittedName>
</protein>
<dbReference type="InterPro" id="IPR009056">
    <property type="entry name" value="Cyt_c-like_dom"/>
</dbReference>
<reference evidence="7" key="2">
    <citation type="submission" date="2020-09" db="EMBL/GenBank/DDBJ databases">
        <authorList>
            <person name="Sun Q."/>
            <person name="Zhou Y."/>
        </authorList>
    </citation>
    <scope>NUCLEOTIDE SEQUENCE</scope>
    <source>
        <strain evidence="7">CGMCC 1.12214</strain>
    </source>
</reference>
<feature type="domain" description="Cytochrome c" evidence="6">
    <location>
        <begin position="23"/>
        <end position="106"/>
    </location>
</feature>
<evidence type="ECO:0000256" key="2">
    <source>
        <dbReference type="ARBA" id="ARBA00022723"/>
    </source>
</evidence>
<dbReference type="Proteomes" id="UP000603912">
    <property type="component" value="Unassembled WGS sequence"/>
</dbReference>
<accession>A0A917I967</accession>
<dbReference type="AlphaFoldDB" id="A0A917I967"/>
<evidence type="ECO:0000259" key="6">
    <source>
        <dbReference type="PROSITE" id="PS51007"/>
    </source>
</evidence>
<dbReference type="GO" id="GO:0020037">
    <property type="term" value="F:heme binding"/>
    <property type="evidence" value="ECO:0007669"/>
    <property type="project" value="InterPro"/>
</dbReference>
<keyword evidence="5" id="KW-0732">Signal</keyword>
<dbReference type="Gene3D" id="1.10.760.10">
    <property type="entry name" value="Cytochrome c-like domain"/>
    <property type="match status" value="1"/>
</dbReference>
<sequence>MNRVSICLAAAGVALAVFPAVAANLKRGAAIAQANCGPCHAVGRSGPSRNAAAPPFRTLSARYPISSLQEALAEGIMVGHEDVGMPEFNFSVEEVDDLVAYIDSLSPRKKKR</sequence>
<keyword evidence="3 4" id="KW-0408">Iron</keyword>
<dbReference type="GO" id="GO:0009055">
    <property type="term" value="F:electron transfer activity"/>
    <property type="evidence" value="ECO:0007669"/>
    <property type="project" value="InterPro"/>
</dbReference>
<dbReference type="RefSeq" id="WP_188519186.1">
    <property type="nucleotide sequence ID" value="NZ_BMES01000002.1"/>
</dbReference>
<name>A0A917I967_9HYPH</name>
<keyword evidence="1 4" id="KW-0349">Heme</keyword>
<feature type="chain" id="PRO_5037847161" evidence="5">
    <location>
        <begin position="23"/>
        <end position="112"/>
    </location>
</feature>
<evidence type="ECO:0000256" key="3">
    <source>
        <dbReference type="ARBA" id="ARBA00023004"/>
    </source>
</evidence>
<proteinExistence type="predicted"/>
<organism evidence="7 8">
    <name type="scientific">Alsobacter metallidurans</name>
    <dbReference type="NCBI Taxonomy" id="340221"/>
    <lineage>
        <taxon>Bacteria</taxon>
        <taxon>Pseudomonadati</taxon>
        <taxon>Pseudomonadota</taxon>
        <taxon>Alphaproteobacteria</taxon>
        <taxon>Hyphomicrobiales</taxon>
        <taxon>Alsobacteraceae</taxon>
        <taxon>Alsobacter</taxon>
    </lineage>
</organism>
<dbReference type="InterPro" id="IPR036909">
    <property type="entry name" value="Cyt_c-like_dom_sf"/>
</dbReference>
<evidence type="ECO:0000256" key="4">
    <source>
        <dbReference type="PROSITE-ProRule" id="PRU00433"/>
    </source>
</evidence>
<dbReference type="Pfam" id="PF00034">
    <property type="entry name" value="Cytochrom_C"/>
    <property type="match status" value="1"/>
</dbReference>
<dbReference type="GO" id="GO:0046872">
    <property type="term" value="F:metal ion binding"/>
    <property type="evidence" value="ECO:0007669"/>
    <property type="project" value="UniProtKB-KW"/>
</dbReference>
<evidence type="ECO:0000313" key="7">
    <source>
        <dbReference type="EMBL" id="GGH28213.1"/>
    </source>
</evidence>